<feature type="chain" id="PRO_5024339143" evidence="1">
    <location>
        <begin position="29"/>
        <end position="73"/>
    </location>
</feature>
<dbReference type="OrthoDB" id="3541589at2"/>
<keyword evidence="1" id="KW-0732">Signal</keyword>
<dbReference type="AlphaFoldDB" id="A0A5S4G8Q2"/>
<dbReference type="Proteomes" id="UP000306628">
    <property type="component" value="Unassembled WGS sequence"/>
</dbReference>
<sequence length="73" mass="8194">MRKARAVLVSAVMALGVSLTIGATPAHATAKLVGVFKDSSECQRIGTLGVTQGWWEDYSCKWEDRYRYYFLYA</sequence>
<evidence type="ECO:0000256" key="1">
    <source>
        <dbReference type="SAM" id="SignalP"/>
    </source>
</evidence>
<gene>
    <name evidence="2" type="ORF">ETD85_34415</name>
</gene>
<dbReference type="EMBL" id="VCKX01000133">
    <property type="protein sequence ID" value="TMR28831.1"/>
    <property type="molecule type" value="Genomic_DNA"/>
</dbReference>
<reference evidence="2 3" key="1">
    <citation type="submission" date="2019-05" db="EMBL/GenBank/DDBJ databases">
        <title>Draft genome sequence of Nonomuraea zeae DSM 100528.</title>
        <authorList>
            <person name="Saricaoglu S."/>
            <person name="Isik K."/>
        </authorList>
    </citation>
    <scope>NUCLEOTIDE SEQUENCE [LARGE SCALE GENOMIC DNA]</scope>
    <source>
        <strain evidence="2 3">DSM 100528</strain>
    </source>
</reference>
<protein>
    <submittedName>
        <fullName evidence="2">Uncharacterized protein</fullName>
    </submittedName>
</protein>
<dbReference type="RefSeq" id="WP_138693992.1">
    <property type="nucleotide sequence ID" value="NZ_JBHSAZ010000025.1"/>
</dbReference>
<proteinExistence type="predicted"/>
<keyword evidence="3" id="KW-1185">Reference proteome</keyword>
<organism evidence="2 3">
    <name type="scientific">Nonomuraea zeae</name>
    <dbReference type="NCBI Taxonomy" id="1642303"/>
    <lineage>
        <taxon>Bacteria</taxon>
        <taxon>Bacillati</taxon>
        <taxon>Actinomycetota</taxon>
        <taxon>Actinomycetes</taxon>
        <taxon>Streptosporangiales</taxon>
        <taxon>Streptosporangiaceae</taxon>
        <taxon>Nonomuraea</taxon>
    </lineage>
</organism>
<evidence type="ECO:0000313" key="3">
    <source>
        <dbReference type="Proteomes" id="UP000306628"/>
    </source>
</evidence>
<comment type="caution">
    <text evidence="2">The sequence shown here is derived from an EMBL/GenBank/DDBJ whole genome shotgun (WGS) entry which is preliminary data.</text>
</comment>
<feature type="signal peptide" evidence="1">
    <location>
        <begin position="1"/>
        <end position="28"/>
    </location>
</feature>
<name>A0A5S4G8Q2_9ACTN</name>
<accession>A0A5S4G8Q2</accession>
<evidence type="ECO:0000313" key="2">
    <source>
        <dbReference type="EMBL" id="TMR28831.1"/>
    </source>
</evidence>